<organism evidence="1">
    <name type="scientific">Klebsiella pneumoniae</name>
    <dbReference type="NCBI Taxonomy" id="573"/>
    <lineage>
        <taxon>Bacteria</taxon>
        <taxon>Pseudomonadati</taxon>
        <taxon>Pseudomonadota</taxon>
        <taxon>Gammaproteobacteria</taxon>
        <taxon>Enterobacterales</taxon>
        <taxon>Enterobacteriaceae</taxon>
        <taxon>Klebsiella/Raoultella group</taxon>
        <taxon>Klebsiella</taxon>
        <taxon>Klebsiella pneumoniae complex</taxon>
    </lineage>
</organism>
<accession>A0A2U8T0C8</accession>
<sequence>MGFTGRQEGMTFPVDTVAAAPRFGAMKWRGFSAASVRPFHPLARI</sequence>
<name>A0A2U8T0C8_KLEPN</name>
<proteinExistence type="predicted"/>
<evidence type="ECO:0000313" key="1">
    <source>
        <dbReference type="EMBL" id="AWM63681.1"/>
    </source>
</evidence>
<dbReference type="AlphaFoldDB" id="A0A2U8T0C8"/>
<protein>
    <submittedName>
        <fullName evidence="1">Uncharacterized protein</fullName>
    </submittedName>
</protein>
<geneLocation type="plasmid" evidence="1">
    <name>pKPC-167</name>
</geneLocation>
<dbReference type="EMBL" id="MH236906">
    <property type="protein sequence ID" value="AWM63681.1"/>
    <property type="molecule type" value="Genomic_DNA"/>
</dbReference>
<keyword evidence="1" id="KW-0614">Plasmid</keyword>
<reference evidence="1" key="1">
    <citation type="submission" date="2018-04" db="EMBL/GenBank/DDBJ databases">
        <title>Complete sequencing of a kpc-3 plasmid.</title>
        <authorList>
            <person name="Dong D."/>
            <person name="Jia N."/>
            <person name="Zhang H."/>
            <person name="Zhao H."/>
            <person name="Liu Z."/>
            <person name="Zhu Y."/>
        </authorList>
    </citation>
    <scope>NUCLEOTIDE SEQUENCE</scope>
    <source>
        <strain evidence="1">167</strain>
        <plasmid evidence="1">pKPC-167</plasmid>
    </source>
</reference>